<feature type="transmembrane region" description="Helical" evidence="8">
    <location>
        <begin position="305"/>
        <end position="329"/>
    </location>
</feature>
<evidence type="ECO:0000313" key="9">
    <source>
        <dbReference type="EMBL" id="CAK9025941.1"/>
    </source>
</evidence>
<sequence length="394" mass="42023">MLPTQTFIPSVLRSQFQAPPRHDSQAMSLPFGATMFTPLESSLGGLMIGASASLAYLVDGRITGISGIMGPFLRGVGQCEPMKDGQLWKLFFLTGLLLGGLVNLANWEFSYPPAPPLHAARYLLAGISVGIGTRIGKGCTSGHGICGLPRFSLRSWISVPTFMAVAAATVAITRHALKSDGEYSPQIAEVQWPPRWEYPLATFLGSLVLIALCVLVPDRYRIYLSPFSSGLIFAFGLGVSGMTNPSKVMNFLDFGGYWDPSLAFVMGCGICVSGPAFILAEQLGKVTKPLIEGCKFENPPKKGNYVPLVIGASFFGLGWGLCGLCPGPALAALIPKIVTGVWHSWEPDFGMAAAALLIAITWLVTDRVVVYLTTVTQKQGEASAETEKQISGTV</sequence>
<evidence type="ECO:0000256" key="4">
    <source>
        <dbReference type="ARBA" id="ARBA00022519"/>
    </source>
</evidence>
<keyword evidence="7 8" id="KW-0472">Membrane</keyword>
<reference evidence="9 10" key="1">
    <citation type="submission" date="2024-02" db="EMBL/GenBank/DDBJ databases">
        <authorList>
            <person name="Chen Y."/>
            <person name="Shah S."/>
            <person name="Dougan E. K."/>
            <person name="Thang M."/>
            <person name="Chan C."/>
        </authorList>
    </citation>
    <scope>NUCLEOTIDE SEQUENCE [LARGE SCALE GENOMIC DNA]</scope>
</reference>
<evidence type="ECO:0000256" key="8">
    <source>
        <dbReference type="SAM" id="Phobius"/>
    </source>
</evidence>
<keyword evidence="4" id="KW-0997">Cell inner membrane</keyword>
<feature type="transmembrane region" description="Helical" evidence="8">
    <location>
        <begin position="90"/>
        <end position="107"/>
    </location>
</feature>
<dbReference type="PANTHER" id="PTHR30574">
    <property type="entry name" value="INNER MEMBRANE PROTEIN YEDE"/>
    <property type="match status" value="1"/>
</dbReference>
<dbReference type="Pfam" id="PF04143">
    <property type="entry name" value="Sulf_transp"/>
    <property type="match status" value="1"/>
</dbReference>
<dbReference type="EMBL" id="CAXAMN010008613">
    <property type="protein sequence ID" value="CAK9025941.1"/>
    <property type="molecule type" value="Genomic_DNA"/>
</dbReference>
<evidence type="ECO:0000313" key="10">
    <source>
        <dbReference type="Proteomes" id="UP001642484"/>
    </source>
</evidence>
<protein>
    <recommendedName>
        <fullName evidence="11">Sulphur transport domain-containing protein</fullName>
    </recommendedName>
</protein>
<keyword evidence="3" id="KW-1003">Cell membrane</keyword>
<keyword evidence="6 8" id="KW-1133">Transmembrane helix</keyword>
<feature type="transmembrane region" description="Helical" evidence="8">
    <location>
        <begin position="223"/>
        <end position="242"/>
    </location>
</feature>
<proteinExistence type="predicted"/>
<feature type="transmembrane region" description="Helical" evidence="8">
    <location>
        <begin position="349"/>
        <end position="370"/>
    </location>
</feature>
<evidence type="ECO:0000256" key="7">
    <source>
        <dbReference type="ARBA" id="ARBA00023136"/>
    </source>
</evidence>
<gene>
    <name evidence="9" type="ORF">CCMP2556_LOCUS16174</name>
</gene>
<feature type="transmembrane region" description="Helical" evidence="8">
    <location>
        <begin position="262"/>
        <end position="280"/>
    </location>
</feature>
<organism evidence="9 10">
    <name type="scientific">Durusdinium trenchii</name>
    <dbReference type="NCBI Taxonomy" id="1381693"/>
    <lineage>
        <taxon>Eukaryota</taxon>
        <taxon>Sar</taxon>
        <taxon>Alveolata</taxon>
        <taxon>Dinophyceae</taxon>
        <taxon>Suessiales</taxon>
        <taxon>Symbiodiniaceae</taxon>
        <taxon>Durusdinium</taxon>
    </lineage>
</organism>
<evidence type="ECO:0000256" key="6">
    <source>
        <dbReference type="ARBA" id="ARBA00022989"/>
    </source>
</evidence>
<keyword evidence="10" id="KW-1185">Reference proteome</keyword>
<dbReference type="Pfam" id="PF20398">
    <property type="entry name" value="DUF6691"/>
    <property type="match status" value="1"/>
</dbReference>
<evidence type="ECO:0000256" key="3">
    <source>
        <dbReference type="ARBA" id="ARBA00022475"/>
    </source>
</evidence>
<dbReference type="PANTHER" id="PTHR30574:SF1">
    <property type="entry name" value="SULPHUR TRANSPORT DOMAIN-CONTAINING PROTEIN"/>
    <property type="match status" value="1"/>
</dbReference>
<feature type="transmembrane region" description="Helical" evidence="8">
    <location>
        <begin position="119"/>
        <end position="136"/>
    </location>
</feature>
<accession>A0ABP0KH20</accession>
<keyword evidence="2" id="KW-0813">Transport</keyword>
<name>A0ABP0KH20_9DINO</name>
<feature type="transmembrane region" description="Helical" evidence="8">
    <location>
        <begin position="156"/>
        <end position="176"/>
    </location>
</feature>
<evidence type="ECO:0000256" key="5">
    <source>
        <dbReference type="ARBA" id="ARBA00022692"/>
    </source>
</evidence>
<keyword evidence="5 8" id="KW-0812">Transmembrane</keyword>
<dbReference type="Proteomes" id="UP001642484">
    <property type="component" value="Unassembled WGS sequence"/>
</dbReference>
<dbReference type="InterPro" id="IPR046513">
    <property type="entry name" value="DUF6691"/>
</dbReference>
<feature type="transmembrane region" description="Helical" evidence="8">
    <location>
        <begin position="196"/>
        <end position="216"/>
    </location>
</feature>
<comment type="subcellular location">
    <subcellularLocation>
        <location evidence="1">Cell inner membrane</location>
        <topology evidence="1">Multi-pass membrane protein</topology>
    </subcellularLocation>
</comment>
<comment type="caution">
    <text evidence="9">The sequence shown here is derived from an EMBL/GenBank/DDBJ whole genome shotgun (WGS) entry which is preliminary data.</text>
</comment>
<evidence type="ECO:0008006" key="11">
    <source>
        <dbReference type="Google" id="ProtNLM"/>
    </source>
</evidence>
<evidence type="ECO:0000256" key="2">
    <source>
        <dbReference type="ARBA" id="ARBA00022448"/>
    </source>
</evidence>
<dbReference type="InterPro" id="IPR007272">
    <property type="entry name" value="Sulf_transp_TsuA/YedE"/>
</dbReference>
<evidence type="ECO:0000256" key="1">
    <source>
        <dbReference type="ARBA" id="ARBA00004429"/>
    </source>
</evidence>